<organism evidence="5 6">
    <name type="scientific">Alkalitalea saponilacus</name>
    <dbReference type="NCBI Taxonomy" id="889453"/>
    <lineage>
        <taxon>Bacteria</taxon>
        <taxon>Pseudomonadati</taxon>
        <taxon>Bacteroidota</taxon>
        <taxon>Bacteroidia</taxon>
        <taxon>Marinilabiliales</taxon>
        <taxon>Marinilabiliaceae</taxon>
        <taxon>Alkalitalea</taxon>
    </lineage>
</organism>
<dbReference type="EMBL" id="FUYV01000035">
    <property type="protein sequence ID" value="SKC24170.1"/>
    <property type="molecule type" value="Genomic_DNA"/>
</dbReference>
<dbReference type="STRING" id="889453.SAMN03080601_03463"/>
<evidence type="ECO:0000313" key="6">
    <source>
        <dbReference type="Proteomes" id="UP000191055"/>
    </source>
</evidence>
<dbReference type="RefSeq" id="WP_079559120.1">
    <property type="nucleotide sequence ID" value="NZ_CP021904.1"/>
</dbReference>
<dbReference type="Gene3D" id="3.30.70.1890">
    <property type="match status" value="1"/>
</dbReference>
<proteinExistence type="inferred from homology"/>
<evidence type="ECO:0000313" key="5">
    <source>
        <dbReference type="EMBL" id="SKC24170.1"/>
    </source>
</evidence>
<keyword evidence="6" id="KW-1185">Reference proteome</keyword>
<keyword evidence="2" id="KW-0694">RNA-binding</keyword>
<comment type="similarity">
    <text evidence="1">Belongs to the CRISPR-associated protein Cas6/Cse3/CasE family.</text>
</comment>
<dbReference type="KEGG" id="asx:CDL62_10445"/>
<gene>
    <name evidence="5" type="ORF">SAMN03080601_03463</name>
</gene>
<reference evidence="5 6" key="1">
    <citation type="submission" date="2017-02" db="EMBL/GenBank/DDBJ databases">
        <authorList>
            <person name="Peterson S.W."/>
        </authorList>
    </citation>
    <scope>NUCLEOTIDE SEQUENCE [LARGE SCALE GENOMIC DNA]</scope>
    <source>
        <strain evidence="5 6">DSM 24412</strain>
    </source>
</reference>
<name>A0A1T5HUJ3_9BACT</name>
<dbReference type="GO" id="GO:0016788">
    <property type="term" value="F:hydrolase activity, acting on ester bonds"/>
    <property type="evidence" value="ECO:0007669"/>
    <property type="project" value="InterPro"/>
</dbReference>
<dbReference type="NCBIfam" id="TIGR01877">
    <property type="entry name" value="cas_cas6"/>
    <property type="match status" value="1"/>
</dbReference>
<accession>A0A1T5HUJ3</accession>
<dbReference type="InterPro" id="IPR049435">
    <property type="entry name" value="Cas_Cas6_C"/>
</dbReference>
<dbReference type="GO" id="GO:0051607">
    <property type="term" value="P:defense response to virus"/>
    <property type="evidence" value="ECO:0007669"/>
    <property type="project" value="UniProtKB-KW"/>
</dbReference>
<feature type="domain" description="CRISPR associated protein Cas6 C-terminal" evidence="4">
    <location>
        <begin position="102"/>
        <end position="218"/>
    </location>
</feature>
<evidence type="ECO:0000256" key="3">
    <source>
        <dbReference type="ARBA" id="ARBA00023118"/>
    </source>
</evidence>
<dbReference type="OrthoDB" id="956004at2"/>
<protein>
    <submittedName>
        <fullName evidence="5">CRISPR-associated endoribonuclease Cas6</fullName>
    </submittedName>
</protein>
<dbReference type="InterPro" id="IPR010156">
    <property type="entry name" value="CRISPR-assoc_prot_Cas6"/>
</dbReference>
<evidence type="ECO:0000256" key="2">
    <source>
        <dbReference type="ARBA" id="ARBA00022884"/>
    </source>
</evidence>
<dbReference type="AlphaFoldDB" id="A0A1T5HUJ3"/>
<dbReference type="CDD" id="cd21140">
    <property type="entry name" value="Cas6_I-like"/>
    <property type="match status" value="1"/>
</dbReference>
<evidence type="ECO:0000256" key="1">
    <source>
        <dbReference type="ARBA" id="ARBA00005937"/>
    </source>
</evidence>
<dbReference type="Pfam" id="PF01881">
    <property type="entry name" value="Cas_Cas6_C"/>
    <property type="match status" value="1"/>
</dbReference>
<sequence>MRLHFKIKSENQIVPFNHQHLLTGVIHKWLGWNQHHGELSLYSFSRLEGGKKARGGLVFKNGSHFFFSTPDEDLAKTIIKGVQKDPKIFNGLIINEIIMQPAPDFTDRDQFYPASPIFIKRYDEKNTEHIIYDDPRANQFLIETLERKMQKTGLTDDTLDIQFDLSYHRAGTKLVTYKNIKNRASWCPVIIKGKPETKAFAWEVGLGNSTGVGFGAVK</sequence>
<evidence type="ECO:0000259" key="4">
    <source>
        <dbReference type="Pfam" id="PF01881"/>
    </source>
</evidence>
<keyword evidence="3" id="KW-0051">Antiviral defense</keyword>
<dbReference type="PANTHER" id="PTHR36984:SF1">
    <property type="entry name" value="CRISPR-ASSOCIATED ENDORIBONUCLEASE CAS6 1"/>
    <property type="match status" value="1"/>
</dbReference>
<dbReference type="PANTHER" id="PTHR36984">
    <property type="entry name" value="CRISPR-ASSOCIATED ENDORIBONUCLEASE CAS6 1"/>
    <property type="match status" value="1"/>
</dbReference>
<dbReference type="InterPro" id="IPR045747">
    <property type="entry name" value="CRISPR-assoc_prot_Cas6_N_sf"/>
</dbReference>
<dbReference type="Gene3D" id="3.30.70.1900">
    <property type="match status" value="1"/>
</dbReference>
<dbReference type="Proteomes" id="UP000191055">
    <property type="component" value="Unassembled WGS sequence"/>
</dbReference>
<dbReference type="GO" id="GO:0003723">
    <property type="term" value="F:RNA binding"/>
    <property type="evidence" value="ECO:0007669"/>
    <property type="project" value="UniProtKB-KW"/>
</dbReference>